<dbReference type="Proteomes" id="UP000767334">
    <property type="component" value="Unassembled WGS sequence"/>
</dbReference>
<reference evidence="3 4" key="1">
    <citation type="journal article" date="2021" name="Sci. Rep.">
        <title>The distribution of antibiotic resistance genes in chicken gut microbiota commensals.</title>
        <authorList>
            <person name="Juricova H."/>
            <person name="Matiasovicova J."/>
            <person name="Kubasova T."/>
            <person name="Cejkova D."/>
            <person name="Rychlik I."/>
        </authorList>
    </citation>
    <scope>NUCLEOTIDE SEQUENCE [LARGE SCALE GENOMIC DNA]</scope>
    <source>
        <strain evidence="3 4">An435</strain>
    </source>
</reference>
<keyword evidence="3" id="KW-0255">Endonuclease</keyword>
<evidence type="ECO:0000313" key="4">
    <source>
        <dbReference type="Proteomes" id="UP000767334"/>
    </source>
</evidence>
<dbReference type="SUPFAM" id="SSF56219">
    <property type="entry name" value="DNase I-like"/>
    <property type="match status" value="1"/>
</dbReference>
<name>A0ABS2FIB9_9CLOT</name>
<keyword evidence="4" id="KW-1185">Reference proteome</keyword>
<sequence length="264" mass="30818">MKLLTLNCHSWQEENQVEKIKYLASVIKEKQYDVVTLQEVSQSIDSNSVNSIIKEDNFAMLLIKELNKLDEYKYNFIWDYSHIGYDIYEEGLAILTKHEIKESKSFYISQSNDKSNYRSRNIVSITIEMNDELIDFYSCHTGWWNDDIEPFKYQADKLLENISNERLSFIMGDFNNNALIRSEGYDYLTSNGLIDTYCNAKIKDSGITVKGEIAGWEAQSEDKRLDLILTNKDIEVKKSNVIFNDINKDIISDHYGVEVFIEEK</sequence>
<dbReference type="PANTHER" id="PTHR15822">
    <property type="entry name" value="TRAF AND TNF RECEPTOR-ASSOCIATED PROTEIN"/>
    <property type="match status" value="1"/>
</dbReference>
<dbReference type="InterPro" id="IPR036691">
    <property type="entry name" value="Endo/exonu/phosph_ase_sf"/>
</dbReference>
<dbReference type="Gene3D" id="3.60.10.10">
    <property type="entry name" value="Endonuclease/exonuclease/phosphatase"/>
    <property type="match status" value="1"/>
</dbReference>
<evidence type="ECO:0000313" key="3">
    <source>
        <dbReference type="EMBL" id="MBM6820318.1"/>
    </source>
</evidence>
<comment type="caution">
    <text evidence="3">The sequence shown here is derived from an EMBL/GenBank/DDBJ whole genome shotgun (WGS) entry which is preliminary data.</text>
</comment>
<dbReference type="RefSeq" id="WP_204572529.1">
    <property type="nucleotide sequence ID" value="NZ_JACJLL010000103.1"/>
</dbReference>
<proteinExistence type="predicted"/>
<dbReference type="Pfam" id="PF03372">
    <property type="entry name" value="Exo_endo_phos"/>
    <property type="match status" value="1"/>
</dbReference>
<dbReference type="EMBL" id="JACJLL010000103">
    <property type="protein sequence ID" value="MBM6820318.1"/>
    <property type="molecule type" value="Genomic_DNA"/>
</dbReference>
<dbReference type="InterPro" id="IPR051547">
    <property type="entry name" value="TDP2-like"/>
</dbReference>
<dbReference type="CDD" id="cd09079">
    <property type="entry name" value="RgfB-like"/>
    <property type="match status" value="1"/>
</dbReference>
<dbReference type="InterPro" id="IPR005135">
    <property type="entry name" value="Endo/exonuclease/phosphatase"/>
</dbReference>
<accession>A0ABS2FIB9</accession>
<dbReference type="GO" id="GO:0004519">
    <property type="term" value="F:endonuclease activity"/>
    <property type="evidence" value="ECO:0007669"/>
    <property type="project" value="UniProtKB-KW"/>
</dbReference>
<organism evidence="3 4">
    <name type="scientific">Clostridium saudiense</name>
    <dbReference type="NCBI Taxonomy" id="1414720"/>
    <lineage>
        <taxon>Bacteria</taxon>
        <taxon>Bacillati</taxon>
        <taxon>Bacillota</taxon>
        <taxon>Clostridia</taxon>
        <taxon>Eubacteriales</taxon>
        <taxon>Clostridiaceae</taxon>
        <taxon>Clostridium</taxon>
    </lineage>
</organism>
<gene>
    <name evidence="3" type="ORF">H6A19_13385</name>
</gene>
<protein>
    <submittedName>
        <fullName evidence="3">Endonuclease/exonuclease/phosphatase family protein</fullName>
    </submittedName>
</protein>
<evidence type="ECO:0000256" key="1">
    <source>
        <dbReference type="ARBA" id="ARBA00022801"/>
    </source>
</evidence>
<evidence type="ECO:0000259" key="2">
    <source>
        <dbReference type="Pfam" id="PF03372"/>
    </source>
</evidence>
<feature type="domain" description="Endonuclease/exonuclease/phosphatase" evidence="2">
    <location>
        <begin position="18"/>
        <end position="254"/>
    </location>
</feature>
<keyword evidence="1" id="KW-0378">Hydrolase</keyword>
<keyword evidence="3" id="KW-0540">Nuclease</keyword>
<dbReference type="PANTHER" id="PTHR15822:SF23">
    <property type="entry name" value="ENDONUCLEASE_EXONUCLEASE_PHOSPHATASE FAMILY PROTEIN"/>
    <property type="match status" value="1"/>
</dbReference>